<gene>
    <name evidence="1" type="ORF">MLD38_032907</name>
</gene>
<protein>
    <submittedName>
        <fullName evidence="1">Uncharacterized protein</fullName>
    </submittedName>
</protein>
<dbReference type="EMBL" id="CM042889">
    <property type="protein sequence ID" value="KAI4319287.1"/>
    <property type="molecule type" value="Genomic_DNA"/>
</dbReference>
<reference evidence="2" key="1">
    <citation type="journal article" date="2023" name="Front. Plant Sci.">
        <title>Chromosomal-level genome assembly of Melastoma candidum provides insights into trichome evolution.</title>
        <authorList>
            <person name="Zhong Y."/>
            <person name="Wu W."/>
            <person name="Sun C."/>
            <person name="Zou P."/>
            <person name="Liu Y."/>
            <person name="Dai S."/>
            <person name="Zhou R."/>
        </authorList>
    </citation>
    <scope>NUCLEOTIDE SEQUENCE [LARGE SCALE GENOMIC DNA]</scope>
</reference>
<dbReference type="Proteomes" id="UP001057402">
    <property type="component" value="Chromosome 10"/>
</dbReference>
<keyword evidence="2" id="KW-1185">Reference proteome</keyword>
<proteinExistence type="predicted"/>
<sequence length="97" mass="11179">MKTSVHEPPSRFSGSVVPGGWLRPRRRLRRRRGSTVRLGNGRRGFCLGSRPLFRWTAMAGGSFRALKRMVTEMYSWPTDACFWLSLPILRPQLFPLC</sequence>
<organism evidence="1 2">
    <name type="scientific">Melastoma candidum</name>
    <dbReference type="NCBI Taxonomy" id="119954"/>
    <lineage>
        <taxon>Eukaryota</taxon>
        <taxon>Viridiplantae</taxon>
        <taxon>Streptophyta</taxon>
        <taxon>Embryophyta</taxon>
        <taxon>Tracheophyta</taxon>
        <taxon>Spermatophyta</taxon>
        <taxon>Magnoliopsida</taxon>
        <taxon>eudicotyledons</taxon>
        <taxon>Gunneridae</taxon>
        <taxon>Pentapetalae</taxon>
        <taxon>rosids</taxon>
        <taxon>malvids</taxon>
        <taxon>Myrtales</taxon>
        <taxon>Melastomataceae</taxon>
        <taxon>Melastomatoideae</taxon>
        <taxon>Melastomateae</taxon>
        <taxon>Melastoma</taxon>
    </lineage>
</organism>
<name>A0ACB9M538_9MYRT</name>
<evidence type="ECO:0000313" key="1">
    <source>
        <dbReference type="EMBL" id="KAI4319287.1"/>
    </source>
</evidence>
<comment type="caution">
    <text evidence="1">The sequence shown here is derived from an EMBL/GenBank/DDBJ whole genome shotgun (WGS) entry which is preliminary data.</text>
</comment>
<evidence type="ECO:0000313" key="2">
    <source>
        <dbReference type="Proteomes" id="UP001057402"/>
    </source>
</evidence>
<accession>A0ACB9M538</accession>